<evidence type="ECO:0000313" key="3">
    <source>
        <dbReference type="Proteomes" id="UP000322025"/>
    </source>
</evidence>
<keyword evidence="1" id="KW-0812">Transmembrane</keyword>
<dbReference type="OrthoDB" id="2067265at2"/>
<comment type="caution">
    <text evidence="2">The sequence shown here is derived from an EMBL/GenBank/DDBJ whole genome shotgun (WGS) entry which is preliminary data.</text>
</comment>
<protein>
    <recommendedName>
        <fullName evidence="4">DUF3955 domain-containing protein</fullName>
    </recommendedName>
</protein>
<organism evidence="2 3">
    <name type="scientific">Mediterraneibacter catenae</name>
    <dbReference type="NCBI Taxonomy" id="2594882"/>
    <lineage>
        <taxon>Bacteria</taxon>
        <taxon>Bacillati</taxon>
        <taxon>Bacillota</taxon>
        <taxon>Clostridia</taxon>
        <taxon>Lachnospirales</taxon>
        <taxon>Lachnospiraceae</taxon>
        <taxon>Mediterraneibacter</taxon>
    </lineage>
</organism>
<gene>
    <name evidence="2" type="ORF">FNY66_06580</name>
</gene>
<dbReference type="Proteomes" id="UP000322025">
    <property type="component" value="Unassembled WGS sequence"/>
</dbReference>
<evidence type="ECO:0000313" key="2">
    <source>
        <dbReference type="EMBL" id="KAA8501814.1"/>
    </source>
</evidence>
<evidence type="ECO:0008006" key="4">
    <source>
        <dbReference type="Google" id="ProtNLM"/>
    </source>
</evidence>
<accession>A0A5M9HXR1</accession>
<dbReference type="EMBL" id="VMSO01000006">
    <property type="protein sequence ID" value="KAA8501814.1"/>
    <property type="molecule type" value="Genomic_DNA"/>
</dbReference>
<keyword evidence="1" id="KW-0472">Membrane</keyword>
<dbReference type="AlphaFoldDB" id="A0A5M9HXR1"/>
<feature type="transmembrane region" description="Helical" evidence="1">
    <location>
        <begin position="45"/>
        <end position="69"/>
    </location>
</feature>
<name>A0A5M9HXR1_9FIRM</name>
<evidence type="ECO:0000256" key="1">
    <source>
        <dbReference type="SAM" id="Phobius"/>
    </source>
</evidence>
<keyword evidence="1" id="KW-1133">Transmembrane helix</keyword>
<sequence>MKKINIILNIIIMAFVGAFIGHGVYTVWDFKTHPELYFVQSAPWYTSILICGASTTIVLLICVVIKIIINHKFKQGNNR</sequence>
<keyword evidence="3" id="KW-1185">Reference proteome</keyword>
<reference evidence="2 3" key="1">
    <citation type="submission" date="2019-07" db="EMBL/GenBank/DDBJ databases">
        <authorList>
            <person name="Wongkuna S."/>
            <person name="Scaria J."/>
        </authorList>
    </citation>
    <scope>NUCLEOTIDE SEQUENCE [LARGE SCALE GENOMIC DNA]</scope>
    <source>
        <strain evidence="2 3">SW178</strain>
    </source>
</reference>
<feature type="transmembrane region" description="Helical" evidence="1">
    <location>
        <begin position="7"/>
        <end position="25"/>
    </location>
</feature>
<proteinExistence type="predicted"/>